<dbReference type="PANTHER" id="PTHR30349">
    <property type="entry name" value="PHAGE INTEGRASE-RELATED"/>
    <property type="match status" value="1"/>
</dbReference>
<feature type="non-terminal residue" evidence="5">
    <location>
        <position position="524"/>
    </location>
</feature>
<gene>
    <name evidence="5" type="ORF">GJV82_19135</name>
</gene>
<evidence type="ECO:0000259" key="4">
    <source>
        <dbReference type="PROSITE" id="PS51898"/>
    </source>
</evidence>
<dbReference type="CDD" id="cd00397">
    <property type="entry name" value="DNA_BRE_C"/>
    <property type="match status" value="1"/>
</dbReference>
<dbReference type="Proteomes" id="UP000440668">
    <property type="component" value="Unassembled WGS sequence"/>
</dbReference>
<evidence type="ECO:0000256" key="1">
    <source>
        <dbReference type="ARBA" id="ARBA00008857"/>
    </source>
</evidence>
<comment type="similarity">
    <text evidence="1">Belongs to the 'phage' integrase family.</text>
</comment>
<comment type="caution">
    <text evidence="5">The sequence shown here is derived from an EMBL/GenBank/DDBJ whole genome shotgun (WGS) entry which is preliminary data.</text>
</comment>
<organism evidence="5 6">
    <name type="scientific">Cellulosimicrobium composti</name>
    <dbReference type="NCBI Taxonomy" id="2672572"/>
    <lineage>
        <taxon>Bacteria</taxon>
        <taxon>Bacillati</taxon>
        <taxon>Actinomycetota</taxon>
        <taxon>Actinomycetes</taxon>
        <taxon>Micrococcales</taxon>
        <taxon>Promicromonosporaceae</taxon>
        <taxon>Cellulosimicrobium</taxon>
    </lineage>
</organism>
<reference evidence="5 6" key="1">
    <citation type="submission" date="2019-11" db="EMBL/GenBank/DDBJ databases">
        <title>Cellulosimicrobium composti sp. nov. isolated from a compost.</title>
        <authorList>
            <person name="Yang Y."/>
        </authorList>
    </citation>
    <scope>NUCLEOTIDE SEQUENCE [LARGE SCALE GENOMIC DNA]</scope>
    <source>
        <strain evidence="5 6">BIT-GX5</strain>
    </source>
</reference>
<sequence length="524" mass="58935">MSVVALPDGQSANVPARLAAWARTKVSSDTITLRPGDRVGGGAPCTAPGCARSISTRHLCSVHLQRWIAAGRPVGEWDRGPTVDALRLDLSVLPLPLRWEVAYAIAQSQEVDESPRVRERTLVHHLRALRLWDQASLLDADETAWPINARTLYNQEERGAKLRDPFLVFAIDELETLYGTATHEHEYRREVWRLRRLDVTGHARNWLFDFRPIVQPWLRDAARAFLRWRRTSEYSPSGMHRDLLTITRLGRALTQAAGPSARPRDLTRAVLGRFFALLIEDGLSPNGRRLALSSARVFLTTARRHGWAPGIPADSLIHPEDAPRHRALAPRALTEQVMAQLEDEANLDQLTDPRMRLLFPLLMQTGLRLNDALKLPTDCVTTDAAGAPYLRYTNHKMLREALVPISAELAQLIHAQAARARASHSPAAVLFPRTRDNAAGTRPLSVGAARAELASWIRRCDIRDDSGELAKVTAHQFRHTLGTRLINNDVPQEVVRRILDHSSTEMTAHYARLHDTTVRRQWER</sequence>
<dbReference type="InterPro" id="IPR050090">
    <property type="entry name" value="Tyrosine_recombinase_XerCD"/>
</dbReference>
<accession>A0A6N7ZP10</accession>
<dbReference type="PANTHER" id="PTHR30349:SF41">
    <property type="entry name" value="INTEGRASE_RECOMBINASE PROTEIN MJ0367-RELATED"/>
    <property type="match status" value="1"/>
</dbReference>
<dbReference type="GO" id="GO:0006310">
    <property type="term" value="P:DNA recombination"/>
    <property type="evidence" value="ECO:0007669"/>
    <property type="project" value="UniProtKB-KW"/>
</dbReference>
<dbReference type="InterPro" id="IPR013762">
    <property type="entry name" value="Integrase-like_cat_sf"/>
</dbReference>
<feature type="domain" description="Tyr recombinase" evidence="4">
    <location>
        <begin position="328"/>
        <end position="523"/>
    </location>
</feature>
<protein>
    <submittedName>
        <fullName evidence="5">Tyrosine-type recombinase/integrase</fullName>
    </submittedName>
</protein>
<evidence type="ECO:0000256" key="3">
    <source>
        <dbReference type="ARBA" id="ARBA00023172"/>
    </source>
</evidence>
<dbReference type="SUPFAM" id="SSF56349">
    <property type="entry name" value="DNA breaking-rejoining enzymes"/>
    <property type="match status" value="1"/>
</dbReference>
<dbReference type="GO" id="GO:0015074">
    <property type="term" value="P:DNA integration"/>
    <property type="evidence" value="ECO:0007669"/>
    <property type="project" value="InterPro"/>
</dbReference>
<keyword evidence="3" id="KW-0233">DNA recombination</keyword>
<dbReference type="InterPro" id="IPR011010">
    <property type="entry name" value="DNA_brk_join_enz"/>
</dbReference>
<dbReference type="GO" id="GO:0003677">
    <property type="term" value="F:DNA binding"/>
    <property type="evidence" value="ECO:0007669"/>
    <property type="project" value="UniProtKB-KW"/>
</dbReference>
<name>A0A6N7ZP10_9MICO</name>
<dbReference type="AlphaFoldDB" id="A0A6N7ZP10"/>
<dbReference type="PROSITE" id="PS51898">
    <property type="entry name" value="TYR_RECOMBINASE"/>
    <property type="match status" value="1"/>
</dbReference>
<evidence type="ECO:0000256" key="2">
    <source>
        <dbReference type="ARBA" id="ARBA00023125"/>
    </source>
</evidence>
<dbReference type="EMBL" id="WMKA01000100">
    <property type="protein sequence ID" value="MTG91033.1"/>
    <property type="molecule type" value="Genomic_DNA"/>
</dbReference>
<evidence type="ECO:0000313" key="5">
    <source>
        <dbReference type="EMBL" id="MTG91033.1"/>
    </source>
</evidence>
<dbReference type="Pfam" id="PF00589">
    <property type="entry name" value="Phage_integrase"/>
    <property type="match status" value="1"/>
</dbReference>
<dbReference type="InterPro" id="IPR002104">
    <property type="entry name" value="Integrase_catalytic"/>
</dbReference>
<keyword evidence="2" id="KW-0238">DNA-binding</keyword>
<dbReference type="Gene3D" id="1.10.443.10">
    <property type="entry name" value="Intergrase catalytic core"/>
    <property type="match status" value="1"/>
</dbReference>
<proteinExistence type="inferred from homology"/>
<evidence type="ECO:0000313" key="6">
    <source>
        <dbReference type="Proteomes" id="UP000440668"/>
    </source>
</evidence>